<dbReference type="PANTHER" id="PTHR35807:SF1">
    <property type="entry name" value="TRANSCRIPTIONAL REGULATOR REDD"/>
    <property type="match status" value="1"/>
</dbReference>
<gene>
    <name evidence="8" type="ORF">EV192_105113</name>
</gene>
<dbReference type="EMBL" id="SLWS01000005">
    <property type="protein sequence ID" value="TCO58050.1"/>
    <property type="molecule type" value="Genomic_DNA"/>
</dbReference>
<dbReference type="Pfam" id="PF00486">
    <property type="entry name" value="Trans_reg_C"/>
    <property type="match status" value="1"/>
</dbReference>
<evidence type="ECO:0000313" key="8">
    <source>
        <dbReference type="EMBL" id="TCO58050.1"/>
    </source>
</evidence>
<feature type="DNA-binding region" description="OmpR/PhoB-type" evidence="6">
    <location>
        <begin position="1"/>
        <end position="104"/>
    </location>
</feature>
<dbReference type="OrthoDB" id="7628974at2"/>
<dbReference type="Gene3D" id="1.25.40.10">
    <property type="entry name" value="Tetratricopeptide repeat domain"/>
    <property type="match status" value="2"/>
</dbReference>
<keyword evidence="5" id="KW-0802">TPR repeat</keyword>
<feature type="domain" description="OmpR/PhoB-type" evidence="7">
    <location>
        <begin position="1"/>
        <end position="104"/>
    </location>
</feature>
<evidence type="ECO:0000256" key="6">
    <source>
        <dbReference type="PROSITE-ProRule" id="PRU01091"/>
    </source>
</evidence>
<dbReference type="GO" id="GO:0003677">
    <property type="term" value="F:DNA binding"/>
    <property type="evidence" value="ECO:0007669"/>
    <property type="project" value="UniProtKB-UniRule"/>
</dbReference>
<dbReference type="CDD" id="cd15831">
    <property type="entry name" value="BTAD"/>
    <property type="match status" value="1"/>
</dbReference>
<protein>
    <submittedName>
        <fullName evidence="8">DNA-binding SARP family transcriptional activator</fullName>
    </submittedName>
</protein>
<dbReference type="GO" id="GO:0043531">
    <property type="term" value="F:ADP binding"/>
    <property type="evidence" value="ECO:0007669"/>
    <property type="project" value="InterPro"/>
</dbReference>
<dbReference type="InterPro" id="IPR011990">
    <property type="entry name" value="TPR-like_helical_dom_sf"/>
</dbReference>
<comment type="similarity">
    <text evidence="1">Belongs to the AfsR/DnrI/RedD regulatory family.</text>
</comment>
<keyword evidence="2" id="KW-0805">Transcription regulation</keyword>
<dbReference type="SMART" id="SM00862">
    <property type="entry name" value="Trans_reg_C"/>
    <property type="match status" value="1"/>
</dbReference>
<evidence type="ECO:0000259" key="7">
    <source>
        <dbReference type="PROSITE" id="PS51755"/>
    </source>
</evidence>
<dbReference type="Pfam" id="PF03704">
    <property type="entry name" value="BTAD"/>
    <property type="match status" value="1"/>
</dbReference>
<dbReference type="InterPro" id="IPR051677">
    <property type="entry name" value="AfsR-DnrI-RedD_regulator"/>
</dbReference>
<feature type="repeat" description="TPR" evidence="5">
    <location>
        <begin position="755"/>
        <end position="788"/>
    </location>
</feature>
<keyword evidence="3 6" id="KW-0238">DNA-binding</keyword>
<dbReference type="SMART" id="SM00028">
    <property type="entry name" value="TPR"/>
    <property type="match status" value="4"/>
</dbReference>
<evidence type="ECO:0000313" key="9">
    <source>
        <dbReference type="Proteomes" id="UP000295680"/>
    </source>
</evidence>
<sequence length="920" mass="100530">MSTGDGHAVVRFGVLGPVQAVVDGEPVPLGGPGVRGVLAMLLLRPNEVVPVEDILDGLWGDDPPLTARTIVQNYVSRLRRQLRLVDPTGSVWIDTRLPGYQLIVDEELIDVTQATILLARSRHEHPVRRAEMLRASLDLWRGPVLADVSPRISAPQLEALRLAVLEARIEADLELGRHAELVGELSTFAEAYPFRERMIAHLVLALYRTGRRADALEAYQRFARRAADDLGIDPGPGLRDLHERVLNDDATLLIPTPVRVVPPKVGVLVPAQLPPAPVGFVGRESELGWLDSLLAEDFGEATPIGVVSGLAGIGKTALAALWGRTVAAQFPDGQLFAGLRGFHPRHAPADPGEVLTQFLLTLGVPAGEVPVDRDDRAALYRSLLARRRVLVMLDDALDSEQVRLLLPGGSRAFVLITSRFRLEGMVARNGARLLELSTLPLAESARIVESVAGAGRIDQERLDRLATLCGCLPLALRIVGARLAARQDWIVDELVADLTDENTRLAALDVERSDTSVRAALDVTYRRLGESVATTVRLLGLVPGPSVGPAALAALRSPPGDVAEARRALRTLANSFMVTETRRDVFVMHELVRLYAKESAPRGDERDAALGRLVAYYLSAADRARRQLRPVVDGFEFDSVDHPEITDAESALAWFEREWLTIVTLVDTAPAADAWRLARMAHDFRAVRSTFDDWLPILQKGLSAAVSAGEKFGEAWMLQSKCAAYTRFDRAGETLDDARRVVALATELADTRLLAVGHDAVASAYFGQSKYDEALAGYAKALELDPEPAIEAHARNNMAQVLRVLGRAQDAVESQRRAVQLYREVGEVGFAAFAVGNLAELFTEMNKVDFAERHAREAIDLSVASGLVLAEAFGREVLGQVLRLRGSHSAARRQWERALALYTQVRSVRAEQVRVLIDEE</sequence>
<evidence type="ECO:0000256" key="1">
    <source>
        <dbReference type="ARBA" id="ARBA00005820"/>
    </source>
</evidence>
<dbReference type="AlphaFoldDB" id="A0A4V2S702"/>
<dbReference type="SUPFAM" id="SSF46894">
    <property type="entry name" value="C-terminal effector domain of the bipartite response regulators"/>
    <property type="match status" value="1"/>
</dbReference>
<dbReference type="Proteomes" id="UP000295680">
    <property type="component" value="Unassembled WGS sequence"/>
</dbReference>
<dbReference type="InterPro" id="IPR016032">
    <property type="entry name" value="Sig_transdc_resp-reg_C-effctor"/>
</dbReference>
<dbReference type="InterPro" id="IPR005158">
    <property type="entry name" value="BTAD"/>
</dbReference>
<dbReference type="PANTHER" id="PTHR35807">
    <property type="entry name" value="TRANSCRIPTIONAL REGULATOR REDD-RELATED"/>
    <property type="match status" value="1"/>
</dbReference>
<keyword evidence="9" id="KW-1185">Reference proteome</keyword>
<dbReference type="SUPFAM" id="SSF52540">
    <property type="entry name" value="P-loop containing nucleoside triphosphate hydrolases"/>
    <property type="match status" value="1"/>
</dbReference>
<evidence type="ECO:0000256" key="5">
    <source>
        <dbReference type="PROSITE-ProRule" id="PRU00339"/>
    </source>
</evidence>
<dbReference type="InterPro" id="IPR001867">
    <property type="entry name" value="OmpR/PhoB-type_DNA-bd"/>
</dbReference>
<evidence type="ECO:0000256" key="3">
    <source>
        <dbReference type="ARBA" id="ARBA00023125"/>
    </source>
</evidence>
<dbReference type="RefSeq" id="WP_132118513.1">
    <property type="nucleotide sequence ID" value="NZ_SLWS01000005.1"/>
</dbReference>
<name>A0A4V2S702_9PSEU</name>
<dbReference type="PROSITE" id="PS50005">
    <property type="entry name" value="TPR"/>
    <property type="match status" value="1"/>
</dbReference>
<proteinExistence type="inferred from homology"/>
<keyword evidence="4" id="KW-0804">Transcription</keyword>
<dbReference type="GO" id="GO:0006355">
    <property type="term" value="P:regulation of DNA-templated transcription"/>
    <property type="evidence" value="ECO:0007669"/>
    <property type="project" value="InterPro"/>
</dbReference>
<accession>A0A4V2S702</accession>
<dbReference type="InterPro" id="IPR036388">
    <property type="entry name" value="WH-like_DNA-bd_sf"/>
</dbReference>
<dbReference type="Gene3D" id="1.10.10.10">
    <property type="entry name" value="Winged helix-like DNA-binding domain superfamily/Winged helix DNA-binding domain"/>
    <property type="match status" value="1"/>
</dbReference>
<dbReference type="InterPro" id="IPR019734">
    <property type="entry name" value="TPR_rpt"/>
</dbReference>
<evidence type="ECO:0000256" key="4">
    <source>
        <dbReference type="ARBA" id="ARBA00023163"/>
    </source>
</evidence>
<reference evidence="8 9" key="1">
    <citation type="submission" date="2019-03" db="EMBL/GenBank/DDBJ databases">
        <title>Genomic Encyclopedia of Type Strains, Phase IV (KMG-IV): sequencing the most valuable type-strain genomes for metagenomic binning, comparative biology and taxonomic classification.</title>
        <authorList>
            <person name="Goeker M."/>
        </authorList>
    </citation>
    <scope>NUCLEOTIDE SEQUENCE [LARGE SCALE GENOMIC DNA]</scope>
    <source>
        <strain evidence="8 9">DSM 45934</strain>
    </source>
</reference>
<organism evidence="8 9">
    <name type="scientific">Actinocrispum wychmicini</name>
    <dbReference type="NCBI Taxonomy" id="1213861"/>
    <lineage>
        <taxon>Bacteria</taxon>
        <taxon>Bacillati</taxon>
        <taxon>Actinomycetota</taxon>
        <taxon>Actinomycetes</taxon>
        <taxon>Pseudonocardiales</taxon>
        <taxon>Pseudonocardiaceae</taxon>
        <taxon>Actinocrispum</taxon>
    </lineage>
</organism>
<dbReference type="Gene3D" id="3.40.50.300">
    <property type="entry name" value="P-loop containing nucleotide triphosphate hydrolases"/>
    <property type="match status" value="1"/>
</dbReference>
<dbReference type="SMART" id="SM01043">
    <property type="entry name" value="BTAD"/>
    <property type="match status" value="1"/>
</dbReference>
<dbReference type="Pfam" id="PF13424">
    <property type="entry name" value="TPR_12"/>
    <property type="match status" value="1"/>
</dbReference>
<dbReference type="PRINTS" id="PR00364">
    <property type="entry name" value="DISEASERSIST"/>
</dbReference>
<dbReference type="PROSITE" id="PS51755">
    <property type="entry name" value="OMPR_PHOB"/>
    <property type="match status" value="1"/>
</dbReference>
<dbReference type="SUPFAM" id="SSF48452">
    <property type="entry name" value="TPR-like"/>
    <property type="match status" value="2"/>
</dbReference>
<dbReference type="GO" id="GO:0000160">
    <property type="term" value="P:phosphorelay signal transduction system"/>
    <property type="evidence" value="ECO:0007669"/>
    <property type="project" value="InterPro"/>
</dbReference>
<comment type="caution">
    <text evidence="8">The sequence shown here is derived from an EMBL/GenBank/DDBJ whole genome shotgun (WGS) entry which is preliminary data.</text>
</comment>
<dbReference type="CDD" id="cd00383">
    <property type="entry name" value="trans_reg_C"/>
    <property type="match status" value="1"/>
</dbReference>
<evidence type="ECO:0000256" key="2">
    <source>
        <dbReference type="ARBA" id="ARBA00023015"/>
    </source>
</evidence>
<dbReference type="InterPro" id="IPR027417">
    <property type="entry name" value="P-loop_NTPase"/>
</dbReference>